<evidence type="ECO:0000259" key="8">
    <source>
        <dbReference type="PROSITE" id="PS51192"/>
    </source>
</evidence>
<keyword evidence="6" id="KW-0233">DNA recombination</keyword>
<dbReference type="PANTHER" id="PTHR45629">
    <property type="entry name" value="SNF2/RAD54 FAMILY MEMBER"/>
    <property type="match status" value="1"/>
</dbReference>
<keyword evidence="3" id="KW-0378">Hydrolase</keyword>
<comment type="similarity">
    <text evidence="1">Belongs to the SNF2/RAD54 helicase family.</text>
</comment>
<feature type="compositionally biased region" description="Low complexity" evidence="7">
    <location>
        <begin position="9"/>
        <end position="20"/>
    </location>
</feature>
<dbReference type="InterPro" id="IPR038718">
    <property type="entry name" value="SNF2-like_sf"/>
</dbReference>
<name>A0A835I138_9MAGN</name>
<keyword evidence="4" id="KW-0347">Helicase</keyword>
<evidence type="ECO:0008006" key="12">
    <source>
        <dbReference type="Google" id="ProtNLM"/>
    </source>
</evidence>
<dbReference type="Gene3D" id="3.40.50.10810">
    <property type="entry name" value="Tandem AAA-ATPase domain"/>
    <property type="match status" value="1"/>
</dbReference>
<dbReference type="InterPro" id="IPR049730">
    <property type="entry name" value="SNF2/RAD54-like_C"/>
</dbReference>
<evidence type="ECO:0000256" key="6">
    <source>
        <dbReference type="ARBA" id="ARBA00023172"/>
    </source>
</evidence>
<feature type="domain" description="Helicase ATP-binding" evidence="8">
    <location>
        <begin position="570"/>
        <end position="743"/>
    </location>
</feature>
<dbReference type="GO" id="GO:0004386">
    <property type="term" value="F:helicase activity"/>
    <property type="evidence" value="ECO:0007669"/>
    <property type="project" value="UniProtKB-KW"/>
</dbReference>
<dbReference type="PROSITE" id="PS51194">
    <property type="entry name" value="HELICASE_CTER"/>
    <property type="match status" value="1"/>
</dbReference>
<evidence type="ECO:0000256" key="2">
    <source>
        <dbReference type="ARBA" id="ARBA00022741"/>
    </source>
</evidence>
<dbReference type="InterPro" id="IPR050496">
    <property type="entry name" value="SNF2_RAD54_helicase_repair"/>
</dbReference>
<feature type="compositionally biased region" description="Basic and acidic residues" evidence="7">
    <location>
        <begin position="30"/>
        <end position="53"/>
    </location>
</feature>
<dbReference type="Pfam" id="PF00176">
    <property type="entry name" value="SNF2-rel_dom"/>
    <property type="match status" value="1"/>
</dbReference>
<dbReference type="CDD" id="cd18793">
    <property type="entry name" value="SF2_C_SNF"/>
    <property type="match status" value="1"/>
</dbReference>
<feature type="compositionally biased region" description="Basic and acidic residues" evidence="7">
    <location>
        <begin position="72"/>
        <end position="82"/>
    </location>
</feature>
<evidence type="ECO:0000256" key="1">
    <source>
        <dbReference type="ARBA" id="ARBA00007025"/>
    </source>
</evidence>
<dbReference type="SMART" id="SM00487">
    <property type="entry name" value="DEXDc"/>
    <property type="match status" value="1"/>
</dbReference>
<feature type="compositionally biased region" description="Basic and acidic residues" evidence="7">
    <location>
        <begin position="151"/>
        <end position="163"/>
    </location>
</feature>
<dbReference type="GO" id="GO:0016787">
    <property type="term" value="F:hydrolase activity"/>
    <property type="evidence" value="ECO:0007669"/>
    <property type="project" value="UniProtKB-KW"/>
</dbReference>
<evidence type="ECO:0000259" key="9">
    <source>
        <dbReference type="PROSITE" id="PS51194"/>
    </source>
</evidence>
<feature type="region of interest" description="Disordered" evidence="7">
    <location>
        <begin position="1"/>
        <end position="110"/>
    </location>
</feature>
<protein>
    <recommendedName>
        <fullName evidence="12">Protein CHROMATIN REMODELING 24</fullName>
    </recommendedName>
</protein>
<dbReference type="PROSITE" id="PS51192">
    <property type="entry name" value="HELICASE_ATP_BIND_1"/>
    <property type="match status" value="1"/>
</dbReference>
<sequence length="1264" mass="143486">MAEKKKPMSLNQRLLNSSQSHNRSSIPPSEEEKPQKVKIEGRRRLCKVSSRDAEENDDGPNFSGIMDFDSPPMKRMDFDDSPPKNNLYYESPKTKNLNLDTPETKNVNLDSPESTIRDILDDLSSKLNYLSIEKKKGDKFEAGYESTLSSTKEESPVRKGDRKGDVLLPDYDYSSADYRFSLSPDSSDLLHLDLAVKSGAENDVVYNECYSFVDCNNDVEKIERPSVFNEDDEEGESSVYCTNNISEVQKKYSAMEKIERKPAFNEEGDGFVDCESDVENANETPEKNHTFEKTERKYGFYDKGDGFVDRGNVVEVVDESQEQDCSLMKIGRNYDLDDEDDDCFVDCTNLVKDVDEAHKDYSLKKIEKPVFDVDGDSFHNSMSTVKNIDEARKNNYGFKKIENKPVFKEEGDSLMNCTNLGKNVDEPHKRSFGIKKTERTPFFKDKGYNTVDRINDNGTQKKGYSMKKIEIKPYDILKESSLVVDYDDENPNDILSSGESGKRVQSRAPRAKNEVKGSISVDALEDPGGDWVFEDGESIILTGKPSNYMLPGKIAKMLYPHQRSGLRWLWSLHCKGTGGILGDDMGLGKTMQICSFLAGLFHSGLIKRVMIVAPKTLLSHWIKELTVVGLSEKIREYYGSCVKARQYELQYIFQDKGILLTTYDIVRNNFKSLRGDSYFDDDCEDIIWDYTILDEGHIIKNPSTQRAKSLLEIPSGHRIIISGTPIQNNLKELWALFSFCCPELLGDKKEFKVRYESAILRGNEKNATDREKRTGSAIAKELRERIEPYFLRRLKSEVFLENESSKTSKLSKKNEIIVWLRMTQCQRQLYEAFLNSELVLSSFDGSPLAAITILKKICDHPYLLTKRAAEEVLEGMETMLDGNDLSLIEKMALQLANASDGEDLQNLVDNVSCKITFILSLLDNLIQEGHIVLIFSQTRKMLNFVQDAIISKGYKFLRIDGTTKISDREKIVNNFQEGEGAPIFLLTSQVGGLGLTLTKADRVIVVDPAWNPSTDNQSVDRAYRIGQKKDVVVYRLMTCGTIEEKIYRMQVFKGGLFKTATENKEQTRYFSQQDLSELFRLPKEGFDVSVTQQQMNEEHDQQHSMDDYLKNHIEFLKCQGIAGVSNHSLLFSKTAPSPAIEGNDELLRRKQTAYVGCSSSSSSLERHVDGAEFALNPKDTKMWKKNTASASPNKLTESEIREKMERLRHTYANKAMISKLPDRGEKLERQIAGLNMELQSISTDSEAEVIDLDDISGKLQKVHV</sequence>
<dbReference type="GO" id="GO:0015616">
    <property type="term" value="F:DNA translocase activity"/>
    <property type="evidence" value="ECO:0007669"/>
    <property type="project" value="TreeGrafter"/>
</dbReference>
<keyword evidence="2" id="KW-0547">Nucleotide-binding</keyword>
<organism evidence="10 11">
    <name type="scientific">Coptis chinensis</name>
    <dbReference type="NCBI Taxonomy" id="261450"/>
    <lineage>
        <taxon>Eukaryota</taxon>
        <taxon>Viridiplantae</taxon>
        <taxon>Streptophyta</taxon>
        <taxon>Embryophyta</taxon>
        <taxon>Tracheophyta</taxon>
        <taxon>Spermatophyta</taxon>
        <taxon>Magnoliopsida</taxon>
        <taxon>Ranunculales</taxon>
        <taxon>Ranunculaceae</taxon>
        <taxon>Coptidoideae</taxon>
        <taxon>Coptis</taxon>
    </lineage>
</organism>
<dbReference type="GO" id="GO:0005524">
    <property type="term" value="F:ATP binding"/>
    <property type="evidence" value="ECO:0007669"/>
    <property type="project" value="UniProtKB-KW"/>
</dbReference>
<proteinExistence type="inferred from homology"/>
<feature type="region of interest" description="Disordered" evidence="7">
    <location>
        <begin position="492"/>
        <end position="511"/>
    </location>
</feature>
<dbReference type="InterPro" id="IPR027417">
    <property type="entry name" value="P-loop_NTPase"/>
</dbReference>
<dbReference type="Pfam" id="PF00271">
    <property type="entry name" value="Helicase_C"/>
    <property type="match status" value="1"/>
</dbReference>
<feature type="domain" description="Helicase C-terminal" evidence="9">
    <location>
        <begin position="917"/>
        <end position="1076"/>
    </location>
</feature>
<dbReference type="InterPro" id="IPR000330">
    <property type="entry name" value="SNF2_N"/>
</dbReference>
<dbReference type="Proteomes" id="UP000631114">
    <property type="component" value="Unassembled WGS sequence"/>
</dbReference>
<evidence type="ECO:0000313" key="10">
    <source>
        <dbReference type="EMBL" id="KAF9609750.1"/>
    </source>
</evidence>
<reference evidence="10 11" key="1">
    <citation type="submission" date="2020-10" db="EMBL/GenBank/DDBJ databases">
        <title>The Coptis chinensis genome and diversification of protoberbering-type alkaloids.</title>
        <authorList>
            <person name="Wang B."/>
            <person name="Shu S."/>
            <person name="Song C."/>
            <person name="Liu Y."/>
        </authorList>
    </citation>
    <scope>NUCLEOTIDE SEQUENCE [LARGE SCALE GENOMIC DNA]</scope>
    <source>
        <strain evidence="10">HL-2020</strain>
        <tissue evidence="10">Leaf</tissue>
    </source>
</reference>
<dbReference type="SUPFAM" id="SSF52540">
    <property type="entry name" value="P-loop containing nucleoside triphosphate hydrolases"/>
    <property type="match status" value="2"/>
</dbReference>
<feature type="compositionally biased region" description="Polar residues" evidence="7">
    <location>
        <begin position="94"/>
        <end position="110"/>
    </location>
</feature>
<dbReference type="AlphaFoldDB" id="A0A835I138"/>
<evidence type="ECO:0000256" key="4">
    <source>
        <dbReference type="ARBA" id="ARBA00022806"/>
    </source>
</evidence>
<dbReference type="EMBL" id="JADFTS010000004">
    <property type="protein sequence ID" value="KAF9609750.1"/>
    <property type="molecule type" value="Genomic_DNA"/>
</dbReference>
<evidence type="ECO:0000256" key="5">
    <source>
        <dbReference type="ARBA" id="ARBA00022840"/>
    </source>
</evidence>
<evidence type="ECO:0000256" key="3">
    <source>
        <dbReference type="ARBA" id="ARBA00022801"/>
    </source>
</evidence>
<gene>
    <name evidence="10" type="ORF">IFM89_018198</name>
</gene>
<dbReference type="GO" id="GO:0006310">
    <property type="term" value="P:DNA recombination"/>
    <property type="evidence" value="ECO:0007669"/>
    <property type="project" value="UniProtKB-KW"/>
</dbReference>
<dbReference type="OrthoDB" id="413460at2759"/>
<accession>A0A835I138</accession>
<evidence type="ECO:0000313" key="11">
    <source>
        <dbReference type="Proteomes" id="UP000631114"/>
    </source>
</evidence>
<dbReference type="SMART" id="SM00490">
    <property type="entry name" value="HELICc"/>
    <property type="match status" value="1"/>
</dbReference>
<dbReference type="InterPro" id="IPR014001">
    <property type="entry name" value="Helicase_ATP-bd"/>
</dbReference>
<comment type="caution">
    <text evidence="10">The sequence shown here is derived from an EMBL/GenBank/DDBJ whole genome shotgun (WGS) entry which is preliminary data.</text>
</comment>
<keyword evidence="11" id="KW-1185">Reference proteome</keyword>
<dbReference type="FunFam" id="3.40.50.10810:FF:000055">
    <property type="entry name" value="Protein CHROMATIN REMODELING 24"/>
    <property type="match status" value="1"/>
</dbReference>
<dbReference type="Gene3D" id="3.40.50.300">
    <property type="entry name" value="P-loop containing nucleotide triphosphate hydrolases"/>
    <property type="match status" value="1"/>
</dbReference>
<dbReference type="PANTHER" id="PTHR45629:SF7">
    <property type="entry name" value="DNA EXCISION REPAIR PROTEIN ERCC-6-RELATED"/>
    <property type="match status" value="1"/>
</dbReference>
<dbReference type="InterPro" id="IPR001650">
    <property type="entry name" value="Helicase_C-like"/>
</dbReference>
<feature type="region of interest" description="Disordered" evidence="7">
    <location>
        <begin position="143"/>
        <end position="163"/>
    </location>
</feature>
<keyword evidence="5" id="KW-0067">ATP-binding</keyword>
<evidence type="ECO:0000256" key="7">
    <source>
        <dbReference type="SAM" id="MobiDB-lite"/>
    </source>
</evidence>